<evidence type="ECO:0000256" key="1">
    <source>
        <dbReference type="SAM" id="Phobius"/>
    </source>
</evidence>
<feature type="transmembrane region" description="Helical" evidence="1">
    <location>
        <begin position="6"/>
        <end position="26"/>
    </location>
</feature>
<keyword evidence="1" id="KW-0472">Membrane</keyword>
<sequence length="100" mass="10338">MTEGTIAVAVLLHLAAVSAVLAAPLMWGRHGRRRPAGWLAYGAALALLGAWGVTSDRAGAATDEVRTLGSVLETAVWLGLALLAAAVSVLVVRRRRTPAT</sequence>
<gene>
    <name evidence="2" type="ORF">BKA19_0270</name>
</gene>
<dbReference type="AlphaFoldDB" id="A0A4Q7Y2B5"/>
<accession>A0A4Q7Y2B5</accession>
<keyword evidence="3" id="KW-1185">Reference proteome</keyword>
<organism evidence="2 3">
    <name type="scientific">Blastococcus saxobsidens</name>
    <dbReference type="NCBI Taxonomy" id="138336"/>
    <lineage>
        <taxon>Bacteria</taxon>
        <taxon>Bacillati</taxon>
        <taxon>Actinomycetota</taxon>
        <taxon>Actinomycetes</taxon>
        <taxon>Geodermatophilales</taxon>
        <taxon>Geodermatophilaceae</taxon>
        <taxon>Blastococcus</taxon>
    </lineage>
</organism>
<reference evidence="2 3" key="1">
    <citation type="submission" date="2019-02" db="EMBL/GenBank/DDBJ databases">
        <title>Sequencing the genomes of 1000 actinobacteria strains.</title>
        <authorList>
            <person name="Klenk H.-P."/>
        </authorList>
    </citation>
    <scope>NUCLEOTIDE SEQUENCE [LARGE SCALE GENOMIC DNA]</scope>
    <source>
        <strain evidence="2 3">DSM 44509</strain>
    </source>
</reference>
<protein>
    <submittedName>
        <fullName evidence="2">Uncharacterized protein</fullName>
    </submittedName>
</protein>
<keyword evidence="1" id="KW-0812">Transmembrane</keyword>
<dbReference type="RefSeq" id="WP_104530297.1">
    <property type="nucleotide sequence ID" value="NZ_POQT01000047.1"/>
</dbReference>
<keyword evidence="1" id="KW-1133">Transmembrane helix</keyword>
<feature type="transmembrane region" description="Helical" evidence="1">
    <location>
        <begin position="74"/>
        <end position="92"/>
    </location>
</feature>
<evidence type="ECO:0000313" key="2">
    <source>
        <dbReference type="EMBL" id="RZU30648.1"/>
    </source>
</evidence>
<evidence type="ECO:0000313" key="3">
    <source>
        <dbReference type="Proteomes" id="UP000292507"/>
    </source>
</evidence>
<dbReference type="Proteomes" id="UP000292507">
    <property type="component" value="Unassembled WGS sequence"/>
</dbReference>
<name>A0A4Q7Y2B5_9ACTN</name>
<proteinExistence type="predicted"/>
<comment type="caution">
    <text evidence="2">The sequence shown here is derived from an EMBL/GenBank/DDBJ whole genome shotgun (WGS) entry which is preliminary data.</text>
</comment>
<feature type="transmembrane region" description="Helical" evidence="1">
    <location>
        <begin position="38"/>
        <end position="54"/>
    </location>
</feature>
<dbReference type="EMBL" id="SHKV01000001">
    <property type="protein sequence ID" value="RZU30648.1"/>
    <property type="molecule type" value="Genomic_DNA"/>
</dbReference>